<comment type="caution">
    <text evidence="2">The sequence shown here is derived from an EMBL/GenBank/DDBJ whole genome shotgun (WGS) entry which is preliminary data.</text>
</comment>
<dbReference type="EMBL" id="MGKY01000005">
    <property type="protein sequence ID" value="OGN34182.1"/>
    <property type="molecule type" value="Genomic_DNA"/>
</dbReference>
<evidence type="ECO:0000256" key="1">
    <source>
        <dbReference type="SAM" id="Coils"/>
    </source>
</evidence>
<gene>
    <name evidence="2" type="ORF">A3G51_03110</name>
</gene>
<protein>
    <submittedName>
        <fullName evidence="2">Uncharacterized protein</fullName>
    </submittedName>
</protein>
<dbReference type="Proteomes" id="UP000177745">
    <property type="component" value="Unassembled WGS sequence"/>
</dbReference>
<dbReference type="SUPFAM" id="SSF57997">
    <property type="entry name" value="Tropomyosin"/>
    <property type="match status" value="1"/>
</dbReference>
<sequence>MKSYAVSSVSKLANGKRAQVTIPTGKGLNQRSVTRHIGLVGDRWIGFNPDERAIPLNERYEDELTVAKSKLASAEAALKDLRKKLGEVETDTPETIIDAAMLKEMRAELDEAIKIAQNNVYAASADVDNAKEKLNIVRDELPLEVEFFGPGLTY</sequence>
<reference evidence="2 3" key="1">
    <citation type="journal article" date="2016" name="Nat. Commun.">
        <title>Thousands of microbial genomes shed light on interconnected biogeochemical processes in an aquifer system.</title>
        <authorList>
            <person name="Anantharaman K."/>
            <person name="Brown C.T."/>
            <person name="Hug L.A."/>
            <person name="Sharon I."/>
            <person name="Castelle C.J."/>
            <person name="Probst A.J."/>
            <person name="Thomas B.C."/>
            <person name="Singh A."/>
            <person name="Wilkins M.J."/>
            <person name="Karaoz U."/>
            <person name="Brodie E.L."/>
            <person name="Williams K.H."/>
            <person name="Hubbard S.S."/>
            <person name="Banfield J.F."/>
        </authorList>
    </citation>
    <scope>NUCLEOTIDE SEQUENCE [LARGE SCALE GENOMIC DNA]</scope>
</reference>
<feature type="coiled-coil region" evidence="1">
    <location>
        <begin position="57"/>
        <end position="133"/>
    </location>
</feature>
<keyword evidence="1" id="KW-0175">Coiled coil</keyword>
<accession>A0A1F8H984</accession>
<organism evidence="2 3">
    <name type="scientific">Candidatus Yanofskybacteria bacterium RIFCSPLOWO2_12_FULL_43_11b</name>
    <dbReference type="NCBI Taxonomy" id="1802710"/>
    <lineage>
        <taxon>Bacteria</taxon>
        <taxon>Candidatus Yanofskyibacteriota</taxon>
    </lineage>
</organism>
<evidence type="ECO:0000313" key="2">
    <source>
        <dbReference type="EMBL" id="OGN34182.1"/>
    </source>
</evidence>
<evidence type="ECO:0000313" key="3">
    <source>
        <dbReference type="Proteomes" id="UP000177745"/>
    </source>
</evidence>
<dbReference type="AlphaFoldDB" id="A0A1F8H984"/>
<name>A0A1F8H984_9BACT</name>
<proteinExistence type="predicted"/>